<dbReference type="InterPro" id="IPR036469">
    <property type="entry name" value="Pfg27_sf"/>
</dbReference>
<dbReference type="VEuPathDB" id="PlasmoDB:PmUG01_14018200"/>
<protein>
    <submittedName>
        <fullName evidence="2">Gamete antigen 27/25 (G27/25)</fullName>
    </submittedName>
    <submittedName>
        <fullName evidence="3">Gamete antigen 27/25, putative</fullName>
    </submittedName>
</protein>
<dbReference type="InterPro" id="IPR015299">
    <property type="entry name" value="Gamete_antigen_PLAspp"/>
</dbReference>
<reference evidence="4" key="1">
    <citation type="submission" date="2016-05" db="EMBL/GenBank/DDBJ databases">
        <authorList>
            <person name="Naeem Raeece"/>
        </authorList>
    </citation>
    <scope>NUCLEOTIDE SEQUENCE [LARGE SCALE GENOMIC DNA]</scope>
</reference>
<evidence type="ECO:0000313" key="3">
    <source>
        <dbReference type="EMBL" id="SCP03129.1"/>
    </source>
</evidence>
<dbReference type="Proteomes" id="UP000078597">
    <property type="component" value="Unassembled WGS sequence"/>
</dbReference>
<proteinExistence type="predicted"/>
<dbReference type="KEGG" id="pmal:PMUG01_14018200"/>
<reference evidence="2" key="2">
    <citation type="submission" date="2016-05" db="EMBL/GenBank/DDBJ databases">
        <authorList>
            <person name="Lavstsen T."/>
            <person name="Jespersen J.S."/>
        </authorList>
    </citation>
    <scope>NUCLEOTIDE SEQUENCE [LARGE SCALE GENOMIC DNA]</scope>
</reference>
<dbReference type="EMBL" id="FLQW01002222">
    <property type="protein sequence ID" value="SBS92709.1"/>
    <property type="molecule type" value="Genomic_DNA"/>
</dbReference>
<dbReference type="Gene3D" id="1.10.3030.10">
    <property type="entry name" value="Gametocyte protein Pfg27"/>
    <property type="match status" value="1"/>
</dbReference>
<dbReference type="OrthoDB" id="373821at2759"/>
<accession>A0A1A8WID8</accession>
<feature type="region of interest" description="Disordered" evidence="1">
    <location>
        <begin position="222"/>
        <end position="254"/>
    </location>
</feature>
<dbReference type="Pfam" id="PF09216">
    <property type="entry name" value="Pfg27"/>
    <property type="match status" value="1"/>
</dbReference>
<evidence type="ECO:0000313" key="5">
    <source>
        <dbReference type="Proteomes" id="UP000219813"/>
    </source>
</evidence>
<gene>
    <name evidence="3" type="primary">PmUG01_14018200</name>
    <name evidence="2" type="ORF">PMALA_037020</name>
    <name evidence="3" type="ORF">PMUG01_14018200</name>
</gene>
<dbReference type="EMBL" id="LT594635">
    <property type="protein sequence ID" value="SCP03129.1"/>
    <property type="molecule type" value="Genomic_DNA"/>
</dbReference>
<organism evidence="2 4">
    <name type="scientific">Plasmodium malariae</name>
    <dbReference type="NCBI Taxonomy" id="5858"/>
    <lineage>
        <taxon>Eukaryota</taxon>
        <taxon>Sar</taxon>
        <taxon>Alveolata</taxon>
        <taxon>Apicomplexa</taxon>
        <taxon>Aconoidasida</taxon>
        <taxon>Haemosporida</taxon>
        <taxon>Plasmodiidae</taxon>
        <taxon>Plasmodium</taxon>
        <taxon>Plasmodium (Plasmodium)</taxon>
    </lineage>
</organism>
<dbReference type="Proteomes" id="UP000219813">
    <property type="component" value="Chromosome 14"/>
</dbReference>
<evidence type="ECO:0000256" key="1">
    <source>
        <dbReference type="SAM" id="MobiDB-lite"/>
    </source>
</evidence>
<reference evidence="3 5" key="3">
    <citation type="submission" date="2016-06" db="EMBL/GenBank/DDBJ databases">
        <authorList>
            <consortium name="Pathogen Informatics"/>
        </authorList>
    </citation>
    <scope>NUCLEOTIDE SEQUENCE [LARGE SCALE GENOMIC DNA]</scope>
</reference>
<evidence type="ECO:0000313" key="4">
    <source>
        <dbReference type="Proteomes" id="UP000078597"/>
    </source>
</evidence>
<sequence length="254" mass="30170">MQIFVLSALIKCDAGCMREDESKVEVRKTDTAEDKKYEYEYEHYMNGPPREDVKKWLDVEFHASADVLYHLLPLIKQKVDIFDKIKNTDIVLNTVREFEDKYSFRFIDESAREGCVRRIKGRLLYFLGLEYVTEEYCKKVQKYFWIEERLEEEMSVKMDEAKTFKDKKNVCRNSEEMKRLICTYEKDRNVHLTEDMILHTVCIARAVLLDFLKAQTIVPSKDLPMKPDDDTSPEIPDFNIDFDRGHGCPSFNRR</sequence>
<evidence type="ECO:0000313" key="2">
    <source>
        <dbReference type="EMBL" id="SBS92709.1"/>
    </source>
</evidence>
<dbReference type="AlphaFoldDB" id="A0A1A8WID8"/>
<keyword evidence="5" id="KW-1185">Reference proteome</keyword>
<dbReference type="GeneID" id="39871494"/>
<dbReference type="SUPFAM" id="SSF89162">
    <property type="entry name" value="Gametocyte protein Pfg27"/>
    <property type="match status" value="1"/>
</dbReference>
<dbReference type="RefSeq" id="XP_028864086.1">
    <property type="nucleotide sequence ID" value="XM_029007726.1"/>
</dbReference>
<name>A0A1A8WID8_PLAMA</name>